<dbReference type="Proteomes" id="UP000092598">
    <property type="component" value="Chromosome"/>
</dbReference>
<gene>
    <name evidence="1" type="ORF">SLINC_6580</name>
</gene>
<reference evidence="1 2" key="1">
    <citation type="submission" date="2016-07" db="EMBL/GenBank/DDBJ databases">
        <title>Enhancement of antibiotic productionsby engineered nitrateutilization in actinobacteria.</title>
        <authorList>
            <person name="Meng S.C."/>
        </authorList>
    </citation>
    <scope>NUCLEOTIDE SEQUENCE [LARGE SCALE GENOMIC DNA]</scope>
    <source>
        <strain evidence="1 2">NRRL 2936</strain>
    </source>
</reference>
<evidence type="ECO:0000313" key="2">
    <source>
        <dbReference type="Proteomes" id="UP000092598"/>
    </source>
</evidence>
<dbReference type="PATRIC" id="fig|1915.4.peg.7260"/>
<name>A0A1B1MJR3_STRLN</name>
<dbReference type="EMBL" id="CP016438">
    <property type="protein sequence ID" value="ANS68804.1"/>
    <property type="molecule type" value="Genomic_DNA"/>
</dbReference>
<protein>
    <submittedName>
        <fullName evidence="1">Uncharacterized protein</fullName>
    </submittedName>
</protein>
<accession>A0A1B1MJR3</accession>
<proteinExistence type="predicted"/>
<keyword evidence="2" id="KW-1185">Reference proteome</keyword>
<dbReference type="AlphaFoldDB" id="A0A1B1MJR3"/>
<dbReference type="OrthoDB" id="4308311at2"/>
<evidence type="ECO:0000313" key="1">
    <source>
        <dbReference type="EMBL" id="ANS68804.1"/>
    </source>
</evidence>
<organism evidence="1 2">
    <name type="scientific">Streptomyces lincolnensis</name>
    <dbReference type="NCBI Taxonomy" id="1915"/>
    <lineage>
        <taxon>Bacteria</taxon>
        <taxon>Bacillati</taxon>
        <taxon>Actinomycetota</taxon>
        <taxon>Actinomycetes</taxon>
        <taxon>Kitasatosporales</taxon>
        <taxon>Streptomycetaceae</taxon>
        <taxon>Streptomyces</taxon>
    </lineage>
</organism>
<sequence length="129" mass="14068">MRLLKTKAAGVMLAAMGLTFTLSSPASAWTYGAYEGGGYGAWQQDPSDDVKGDSFQACDIKSDGYAIYVRIDIGRDGDFDSSATTRGNYAPYCTPWKYLDLAEGTPIRMYIYKSDADGHHNPVWKDGTA</sequence>
<dbReference type="KEGG" id="sls:SLINC_6580"/>
<dbReference type="RefSeq" id="WP_079164885.1">
    <property type="nucleotide sequence ID" value="NZ_CP016438.1"/>
</dbReference>